<dbReference type="InterPro" id="IPR019376">
    <property type="entry name" value="Myeloid_leukemia_factor"/>
</dbReference>
<evidence type="ECO:0000256" key="3">
    <source>
        <dbReference type="ARBA" id="ARBA00022490"/>
    </source>
</evidence>
<dbReference type="PANTHER" id="PTHR13105">
    <property type="entry name" value="MYELOID LEUKEMIA FACTOR"/>
    <property type="match status" value="1"/>
</dbReference>
<dbReference type="KEGG" id="apln:108735091"/>
<dbReference type="Pfam" id="PF10248">
    <property type="entry name" value="Mlf1IP"/>
    <property type="match status" value="1"/>
</dbReference>
<comment type="similarity">
    <text evidence="2">Belongs to the MLF family.</text>
</comment>
<organism evidence="6 7">
    <name type="scientific">Agrilus planipennis</name>
    <name type="common">Emerald ash borer</name>
    <name type="synonym">Agrilus marcopoli</name>
    <dbReference type="NCBI Taxonomy" id="224129"/>
    <lineage>
        <taxon>Eukaryota</taxon>
        <taxon>Metazoa</taxon>
        <taxon>Ecdysozoa</taxon>
        <taxon>Arthropoda</taxon>
        <taxon>Hexapoda</taxon>
        <taxon>Insecta</taxon>
        <taxon>Pterygota</taxon>
        <taxon>Neoptera</taxon>
        <taxon>Endopterygota</taxon>
        <taxon>Coleoptera</taxon>
        <taxon>Polyphaga</taxon>
        <taxon>Elateriformia</taxon>
        <taxon>Buprestoidea</taxon>
        <taxon>Buprestidae</taxon>
        <taxon>Agrilinae</taxon>
        <taxon>Agrilus</taxon>
    </lineage>
</organism>
<feature type="compositionally biased region" description="Low complexity" evidence="5">
    <location>
        <begin position="240"/>
        <end position="253"/>
    </location>
</feature>
<dbReference type="FunCoup" id="A0A1W4WQM6">
    <property type="interactions" value="29"/>
</dbReference>
<evidence type="ECO:0000256" key="2">
    <source>
        <dbReference type="ARBA" id="ARBA00008332"/>
    </source>
</evidence>
<evidence type="ECO:0000313" key="7">
    <source>
        <dbReference type="RefSeq" id="XP_018322418.1"/>
    </source>
</evidence>
<dbReference type="InParanoid" id="A0A1W4WQM6"/>
<feature type="region of interest" description="Disordered" evidence="5">
    <location>
        <begin position="229"/>
        <end position="286"/>
    </location>
</feature>
<dbReference type="CTD" id="36750"/>
<dbReference type="AlphaFoldDB" id="A0A1W4WQM6"/>
<dbReference type="GO" id="GO:0005737">
    <property type="term" value="C:cytoplasm"/>
    <property type="evidence" value="ECO:0007669"/>
    <property type="project" value="UniProtKB-SubCell"/>
</dbReference>
<comment type="subcellular location">
    <subcellularLocation>
        <location evidence="1">Cytoplasm</location>
    </subcellularLocation>
</comment>
<dbReference type="OrthoDB" id="8707547at2759"/>
<evidence type="ECO:0000313" key="6">
    <source>
        <dbReference type="Proteomes" id="UP000192223"/>
    </source>
</evidence>
<dbReference type="GeneID" id="108735091"/>
<dbReference type="Proteomes" id="UP000192223">
    <property type="component" value="Unplaced"/>
</dbReference>
<dbReference type="RefSeq" id="XP_018322418.1">
    <property type="nucleotide sequence ID" value="XM_018466916.2"/>
</dbReference>
<evidence type="ECO:0000256" key="4">
    <source>
        <dbReference type="ARBA" id="ARBA00022553"/>
    </source>
</evidence>
<evidence type="ECO:0000256" key="5">
    <source>
        <dbReference type="SAM" id="MobiDB-lite"/>
    </source>
</evidence>
<evidence type="ECO:0000256" key="1">
    <source>
        <dbReference type="ARBA" id="ARBA00004496"/>
    </source>
</evidence>
<keyword evidence="4" id="KW-0597">Phosphoprotein</keyword>
<keyword evidence="3" id="KW-0963">Cytoplasm</keyword>
<protein>
    <submittedName>
        <fullName evidence="7">Myeloid leukemia factor isoform X1</fullName>
    </submittedName>
</protein>
<sequence>MSLFGSLMGDLENDPFFGSHMRTMRHVNSMMNSILSDPFGDFMGMRDFGIPALTGSRAGSLMPFGGFPPMPNINRLLSSSFENPNAHCYSTSTVVSMTSGPDGRPHVYKATSSTRTAPGGLKETQKTVCDSRTGTKKMAIGHHIGERAHIIEREQNVETGDQEQREDFINLDEEEAEDFNQEWEQKTRHRPEISRITSARHRYGRDREHSGLPAITAGPASACKLACTNTSPQDRRQDKLSLPGHSSSSLLPRRSIRSRKQDRISPREHKREKKSHKSSPTRKHFFVSKPVNCINSEESVKEYKLKKKKYCTKIGPPRCYKLSVKK</sequence>
<proteinExistence type="inferred from homology"/>
<gene>
    <name evidence="7" type="primary">LOC108735091</name>
</gene>
<feature type="compositionally biased region" description="Basic residues" evidence="5">
    <location>
        <begin position="270"/>
        <end position="286"/>
    </location>
</feature>
<reference evidence="7" key="1">
    <citation type="submission" date="2025-08" db="UniProtKB">
        <authorList>
            <consortium name="RefSeq"/>
        </authorList>
    </citation>
    <scope>IDENTIFICATION</scope>
    <source>
        <tissue evidence="7">Entire body</tissue>
    </source>
</reference>
<feature type="compositionally biased region" description="Basic and acidic residues" evidence="5">
    <location>
        <begin position="259"/>
        <end position="269"/>
    </location>
</feature>
<accession>A0A1W4WQM6</accession>
<keyword evidence="6" id="KW-1185">Reference proteome</keyword>
<name>A0A1W4WQM6_AGRPL</name>
<dbReference type="STRING" id="224129.A0A1W4WQM6"/>